<name>Q50164_MYCLR</name>
<organism evidence="1">
    <name type="scientific">Mycobacterium leprae</name>
    <dbReference type="NCBI Taxonomy" id="1769"/>
    <lineage>
        <taxon>Bacteria</taxon>
        <taxon>Bacillati</taxon>
        <taxon>Actinomycetota</taxon>
        <taxon>Actinomycetes</taxon>
        <taxon>Mycobacteriales</taxon>
        <taxon>Mycobacteriaceae</taxon>
        <taxon>Mycobacterium</taxon>
    </lineage>
</organism>
<proteinExistence type="predicted"/>
<reference evidence="1" key="2">
    <citation type="submission" date="1995-04" db="EMBL/GenBank/DDBJ databases">
        <authorList>
            <person name="Smith D.R."/>
        </authorList>
    </citation>
    <scope>NUCLEOTIDE SEQUENCE</scope>
</reference>
<dbReference type="InterPro" id="IPR013328">
    <property type="entry name" value="6PGD_dom2"/>
</dbReference>
<dbReference type="EMBL" id="U15187">
    <property type="protein sequence ID" value="AAA63116.1"/>
    <property type="molecule type" value="Genomic_DNA"/>
</dbReference>
<evidence type="ECO:0000313" key="1">
    <source>
        <dbReference type="EMBL" id="AAA63116.1"/>
    </source>
</evidence>
<accession>Q50164</accession>
<protein>
    <submittedName>
        <fullName evidence="1">U296s</fullName>
    </submittedName>
</protein>
<reference evidence="1" key="1">
    <citation type="submission" date="1994-09" db="EMBL/GenBank/DDBJ databases">
        <authorList>
            <person name="Robison K."/>
        </authorList>
    </citation>
    <scope>NUCLEOTIDE SEQUENCE</scope>
</reference>
<dbReference type="Gene3D" id="1.10.1040.10">
    <property type="entry name" value="N-(1-d-carboxylethyl)-l-norvaline Dehydrogenase, domain 2"/>
    <property type="match status" value="1"/>
</dbReference>
<dbReference type="InterPro" id="IPR008927">
    <property type="entry name" value="6-PGluconate_DH-like_C_sf"/>
</dbReference>
<dbReference type="AlphaFoldDB" id="Q50164"/>
<dbReference type="SUPFAM" id="SSF48179">
    <property type="entry name" value="6-phosphogluconate dehydrogenase C-terminal domain-like"/>
    <property type="match status" value="1"/>
</dbReference>
<sequence length="90" mass="9642">MLAYQTYGGLIALQEFEPAGFVAKLSLKDGRPVFTSASDLQMPLPGASLLHGRLLSLAATSNRHLDWSAVTTLTYRDTGTASTPDSHHPT</sequence>